<feature type="compositionally biased region" description="Polar residues" evidence="1">
    <location>
        <begin position="81"/>
        <end position="90"/>
    </location>
</feature>
<dbReference type="AlphaFoldDB" id="A0A409WHL1"/>
<gene>
    <name evidence="2" type="ORF">CVT26_015837</name>
</gene>
<accession>A0A409WHL1</accession>
<feature type="compositionally biased region" description="Basic and acidic residues" evidence="1">
    <location>
        <begin position="91"/>
        <end position="100"/>
    </location>
</feature>
<evidence type="ECO:0000313" key="2">
    <source>
        <dbReference type="EMBL" id="PPQ78028.1"/>
    </source>
</evidence>
<evidence type="ECO:0000313" key="3">
    <source>
        <dbReference type="Proteomes" id="UP000284706"/>
    </source>
</evidence>
<sequence>MIVEAQCTGWGGAHKKQNNSAGVAHVEKELRGANAGEADSFGTLDTRTRDVSMDSWCKAGGKPEKHPHLAAALHGNGVASTTFSTRVTTQGDKRDGMHDE</sequence>
<comment type="caution">
    <text evidence="2">The sequence shown here is derived from an EMBL/GenBank/DDBJ whole genome shotgun (WGS) entry which is preliminary data.</text>
</comment>
<evidence type="ECO:0000256" key="1">
    <source>
        <dbReference type="SAM" id="MobiDB-lite"/>
    </source>
</evidence>
<keyword evidence="3" id="KW-1185">Reference proteome</keyword>
<name>A0A409WHL1_9AGAR</name>
<organism evidence="2 3">
    <name type="scientific">Gymnopilus dilepis</name>
    <dbReference type="NCBI Taxonomy" id="231916"/>
    <lineage>
        <taxon>Eukaryota</taxon>
        <taxon>Fungi</taxon>
        <taxon>Dikarya</taxon>
        <taxon>Basidiomycota</taxon>
        <taxon>Agaricomycotina</taxon>
        <taxon>Agaricomycetes</taxon>
        <taxon>Agaricomycetidae</taxon>
        <taxon>Agaricales</taxon>
        <taxon>Agaricineae</taxon>
        <taxon>Hymenogastraceae</taxon>
        <taxon>Gymnopilus</taxon>
    </lineage>
</organism>
<feature type="region of interest" description="Disordered" evidence="1">
    <location>
        <begin position="81"/>
        <end position="100"/>
    </location>
</feature>
<dbReference type="EMBL" id="NHYE01005066">
    <property type="protein sequence ID" value="PPQ78028.1"/>
    <property type="molecule type" value="Genomic_DNA"/>
</dbReference>
<reference evidence="2 3" key="1">
    <citation type="journal article" date="2018" name="Evol. Lett.">
        <title>Horizontal gene cluster transfer increased hallucinogenic mushroom diversity.</title>
        <authorList>
            <person name="Reynolds H.T."/>
            <person name="Vijayakumar V."/>
            <person name="Gluck-Thaler E."/>
            <person name="Korotkin H.B."/>
            <person name="Matheny P.B."/>
            <person name="Slot J.C."/>
        </authorList>
    </citation>
    <scope>NUCLEOTIDE SEQUENCE [LARGE SCALE GENOMIC DNA]</scope>
    <source>
        <strain evidence="2 3">SRW20</strain>
    </source>
</reference>
<protein>
    <submittedName>
        <fullName evidence="2">Uncharacterized protein</fullName>
    </submittedName>
</protein>
<dbReference type="Proteomes" id="UP000284706">
    <property type="component" value="Unassembled WGS sequence"/>
</dbReference>
<proteinExistence type="predicted"/>
<dbReference type="InParanoid" id="A0A409WHL1"/>